<dbReference type="PANTHER" id="PTHR43065:SF23">
    <property type="entry name" value="SENSOR HISTIDINE KINASE PDTAS"/>
    <property type="match status" value="1"/>
</dbReference>
<dbReference type="SUPFAM" id="SSF55874">
    <property type="entry name" value="ATPase domain of HSP90 chaperone/DNA topoisomerase II/histidine kinase"/>
    <property type="match status" value="1"/>
</dbReference>
<dbReference type="PANTHER" id="PTHR43065">
    <property type="entry name" value="SENSOR HISTIDINE KINASE"/>
    <property type="match status" value="1"/>
</dbReference>
<proteinExistence type="predicted"/>
<evidence type="ECO:0000256" key="3">
    <source>
        <dbReference type="ARBA" id="ARBA00022741"/>
    </source>
</evidence>
<evidence type="ECO:0000256" key="2">
    <source>
        <dbReference type="ARBA" id="ARBA00022679"/>
    </source>
</evidence>
<sequence length="350" mass="38771">MDTRSSGATQALGEDAFRRVVEWAPTAMVLIDGSGRIALINAQAERLFGYSREDLQGQTVECLIPERYTATHGGFREGFFANPHPRPMGSGRDLYARHQDGSEFPVEIGLNPIDTPEGTMVLASIVDMSERRRAQQRIENALAEKTVLLNEVHHRVKNNLQLVSSLLNLQALHATDPQLRAILGESQSRVRAMALTHQLLYERKDYSRIDLGDYLNRLVQLLIGSYRETGKQIAVHKILPEHPQYLDFERTIPCGLMVNELVTNAYKHAFAGMQGGEIRIELRTRGDEIELSVADNGVGLPAGFDMANVTSLGLQLVPLLADQIGGQLAIEGHPGCCITLRFASDPSRRI</sequence>
<dbReference type="GO" id="GO:0006355">
    <property type="term" value="P:regulation of DNA-templated transcription"/>
    <property type="evidence" value="ECO:0007669"/>
    <property type="project" value="InterPro"/>
</dbReference>
<dbReference type="Pfam" id="PF00989">
    <property type="entry name" value="PAS"/>
    <property type="match status" value="1"/>
</dbReference>
<dbReference type="RefSeq" id="WP_110529371.1">
    <property type="nucleotide sequence ID" value="NZ_QKOE01000025.1"/>
</dbReference>
<dbReference type="InterPro" id="IPR003594">
    <property type="entry name" value="HATPase_dom"/>
</dbReference>
<dbReference type="Gene3D" id="3.30.450.20">
    <property type="entry name" value="PAS domain"/>
    <property type="match status" value="1"/>
</dbReference>
<evidence type="ECO:0000256" key="4">
    <source>
        <dbReference type="ARBA" id="ARBA00022777"/>
    </source>
</evidence>
<dbReference type="CDD" id="cd00130">
    <property type="entry name" value="PAS"/>
    <property type="match status" value="1"/>
</dbReference>
<dbReference type="PROSITE" id="PS50113">
    <property type="entry name" value="PAC"/>
    <property type="match status" value="1"/>
</dbReference>
<dbReference type="SUPFAM" id="SSF55785">
    <property type="entry name" value="PYP-like sensor domain (PAS domain)"/>
    <property type="match status" value="1"/>
</dbReference>
<name>A0A323UQY5_9RHOO</name>
<dbReference type="GO" id="GO:0005524">
    <property type="term" value="F:ATP binding"/>
    <property type="evidence" value="ECO:0007669"/>
    <property type="project" value="UniProtKB-KW"/>
</dbReference>
<feature type="domain" description="PAC" evidence="9">
    <location>
        <begin position="90"/>
        <end position="140"/>
    </location>
</feature>
<feature type="domain" description="Histidine kinase" evidence="7">
    <location>
        <begin position="151"/>
        <end position="346"/>
    </location>
</feature>
<dbReference type="GO" id="GO:0000160">
    <property type="term" value="P:phosphorelay signal transduction system"/>
    <property type="evidence" value="ECO:0007669"/>
    <property type="project" value="UniProtKB-KW"/>
</dbReference>
<keyword evidence="11" id="KW-1185">Reference proteome</keyword>
<dbReference type="Pfam" id="PF02518">
    <property type="entry name" value="HATPase_c"/>
    <property type="match status" value="1"/>
</dbReference>
<dbReference type="Proteomes" id="UP000248259">
    <property type="component" value="Unassembled WGS sequence"/>
</dbReference>
<gene>
    <name evidence="10" type="ORF">DNK49_20785</name>
</gene>
<dbReference type="GO" id="GO:0016301">
    <property type="term" value="F:kinase activity"/>
    <property type="evidence" value="ECO:0007669"/>
    <property type="project" value="UniProtKB-KW"/>
</dbReference>
<keyword evidence="3" id="KW-0547">Nucleotide-binding</keyword>
<dbReference type="SMART" id="SM00387">
    <property type="entry name" value="HATPase_c"/>
    <property type="match status" value="1"/>
</dbReference>
<evidence type="ECO:0000259" key="8">
    <source>
        <dbReference type="PROSITE" id="PS50112"/>
    </source>
</evidence>
<dbReference type="PROSITE" id="PS50109">
    <property type="entry name" value="HIS_KIN"/>
    <property type="match status" value="1"/>
</dbReference>
<keyword evidence="2" id="KW-0808">Transferase</keyword>
<evidence type="ECO:0000313" key="11">
    <source>
        <dbReference type="Proteomes" id="UP000248259"/>
    </source>
</evidence>
<dbReference type="OrthoDB" id="8552871at2"/>
<dbReference type="InterPro" id="IPR005467">
    <property type="entry name" value="His_kinase_dom"/>
</dbReference>
<dbReference type="NCBIfam" id="TIGR00229">
    <property type="entry name" value="sensory_box"/>
    <property type="match status" value="1"/>
</dbReference>
<feature type="domain" description="PAS" evidence="8">
    <location>
        <begin position="13"/>
        <end position="66"/>
    </location>
</feature>
<dbReference type="InterPro" id="IPR000014">
    <property type="entry name" value="PAS"/>
</dbReference>
<evidence type="ECO:0000256" key="5">
    <source>
        <dbReference type="ARBA" id="ARBA00022840"/>
    </source>
</evidence>
<dbReference type="Gene3D" id="3.30.565.10">
    <property type="entry name" value="Histidine kinase-like ATPase, C-terminal domain"/>
    <property type="match status" value="1"/>
</dbReference>
<evidence type="ECO:0000259" key="9">
    <source>
        <dbReference type="PROSITE" id="PS50113"/>
    </source>
</evidence>
<accession>A0A323UQY5</accession>
<keyword evidence="1" id="KW-0597">Phosphoprotein</keyword>
<evidence type="ECO:0000256" key="1">
    <source>
        <dbReference type="ARBA" id="ARBA00022553"/>
    </source>
</evidence>
<reference evidence="10 11" key="1">
    <citation type="submission" date="2018-06" db="EMBL/GenBank/DDBJ databases">
        <title>Azoarcus communis strain SWub3 genome.</title>
        <authorList>
            <person name="Zorraquino Salvo V."/>
            <person name="Toubiana D."/>
            <person name="Blumwald E."/>
        </authorList>
    </citation>
    <scope>NUCLEOTIDE SEQUENCE [LARGE SCALE GENOMIC DNA]</scope>
    <source>
        <strain evidence="10 11">SWub3</strain>
    </source>
</reference>
<organism evidence="10 11">
    <name type="scientific">Parazoarcus communis SWub3 = DSM 12120</name>
    <dbReference type="NCBI Taxonomy" id="1121029"/>
    <lineage>
        <taxon>Bacteria</taxon>
        <taxon>Pseudomonadati</taxon>
        <taxon>Pseudomonadota</taxon>
        <taxon>Betaproteobacteria</taxon>
        <taxon>Rhodocyclales</taxon>
        <taxon>Zoogloeaceae</taxon>
        <taxon>Parazoarcus</taxon>
    </lineage>
</organism>
<dbReference type="EMBL" id="QKOE01000025">
    <property type="protein sequence ID" value="PZA14641.1"/>
    <property type="molecule type" value="Genomic_DNA"/>
</dbReference>
<dbReference type="InterPro" id="IPR013767">
    <property type="entry name" value="PAS_fold"/>
</dbReference>
<dbReference type="InterPro" id="IPR036890">
    <property type="entry name" value="HATPase_C_sf"/>
</dbReference>
<dbReference type="Pfam" id="PF07568">
    <property type="entry name" value="HisKA_2"/>
    <property type="match status" value="1"/>
</dbReference>
<keyword evidence="5" id="KW-0067">ATP-binding</keyword>
<evidence type="ECO:0000313" key="10">
    <source>
        <dbReference type="EMBL" id="PZA14641.1"/>
    </source>
</evidence>
<dbReference type="InterPro" id="IPR011495">
    <property type="entry name" value="Sig_transdc_His_kin_sub2_dim/P"/>
</dbReference>
<dbReference type="PROSITE" id="PS50112">
    <property type="entry name" value="PAS"/>
    <property type="match status" value="1"/>
</dbReference>
<dbReference type="AlphaFoldDB" id="A0A323UQY5"/>
<comment type="caution">
    <text evidence="10">The sequence shown here is derived from an EMBL/GenBank/DDBJ whole genome shotgun (WGS) entry which is preliminary data.</text>
</comment>
<evidence type="ECO:0000259" key="7">
    <source>
        <dbReference type="PROSITE" id="PS50109"/>
    </source>
</evidence>
<dbReference type="InterPro" id="IPR035965">
    <property type="entry name" value="PAS-like_dom_sf"/>
</dbReference>
<dbReference type="SMART" id="SM00091">
    <property type="entry name" value="PAS"/>
    <property type="match status" value="1"/>
</dbReference>
<dbReference type="InterPro" id="IPR000700">
    <property type="entry name" value="PAS-assoc_C"/>
</dbReference>
<keyword evidence="6" id="KW-0902">Two-component regulatory system</keyword>
<keyword evidence="4 10" id="KW-0418">Kinase</keyword>
<evidence type="ECO:0000256" key="6">
    <source>
        <dbReference type="ARBA" id="ARBA00023012"/>
    </source>
</evidence>
<protein>
    <submittedName>
        <fullName evidence="10">Histidine kinase</fullName>
    </submittedName>
</protein>